<evidence type="ECO:0000256" key="5">
    <source>
        <dbReference type="ARBA" id="ARBA00022729"/>
    </source>
</evidence>
<dbReference type="GO" id="GO:0060320">
    <property type="term" value="P:rejection of self pollen"/>
    <property type="evidence" value="ECO:0007669"/>
    <property type="project" value="UniProtKB-KW"/>
</dbReference>
<comment type="subcellular location">
    <subcellularLocation>
        <location evidence="1 6">Secreted</location>
    </subcellularLocation>
</comment>
<dbReference type="EMBL" id="JBDFQZ010000005">
    <property type="protein sequence ID" value="KAK9726511.1"/>
    <property type="molecule type" value="Genomic_DNA"/>
</dbReference>
<gene>
    <name evidence="7" type="ORF">RND81_05G220400</name>
</gene>
<evidence type="ECO:0000256" key="3">
    <source>
        <dbReference type="ARBA" id="ARBA00022471"/>
    </source>
</evidence>
<proteinExistence type="inferred from homology"/>
<accession>A0AAW1KV72</accession>
<evidence type="ECO:0000256" key="6">
    <source>
        <dbReference type="RuleBase" id="RU367044"/>
    </source>
</evidence>
<comment type="similarity">
    <text evidence="2 6">Belongs to the plant self-incompatibility (S1) protein family.</text>
</comment>
<name>A0AAW1KV72_SAPOF</name>
<sequence length="153" mass="17757">MNSKNPMEKILLIITTITIILSPYKNQPLKLVGAYPSFTRFHITFMNTMSHGETLDLHCKGNKGDWGLQHLPINVNYTRNFKTVPLMKVYYNCDANWTLGHITNFQAFIDNQKFADIECGGRHCIWKATDLGMYLYQLHDQTFVFKHGWEPNA</sequence>
<dbReference type="PANTHER" id="PTHR31232">
    <property type="match status" value="1"/>
</dbReference>
<dbReference type="GO" id="GO:0005576">
    <property type="term" value="C:extracellular region"/>
    <property type="evidence" value="ECO:0007669"/>
    <property type="project" value="UniProtKB-SubCell"/>
</dbReference>
<protein>
    <recommendedName>
        <fullName evidence="6">S-protein homolog</fullName>
    </recommendedName>
</protein>
<evidence type="ECO:0000256" key="4">
    <source>
        <dbReference type="ARBA" id="ARBA00022525"/>
    </source>
</evidence>
<comment type="caution">
    <text evidence="7">The sequence shown here is derived from an EMBL/GenBank/DDBJ whole genome shotgun (WGS) entry which is preliminary data.</text>
</comment>
<evidence type="ECO:0000256" key="1">
    <source>
        <dbReference type="ARBA" id="ARBA00004613"/>
    </source>
</evidence>
<dbReference type="PANTHER" id="PTHR31232:SF164">
    <property type="entry name" value="S-PROTEIN HOMOLOG"/>
    <property type="match status" value="1"/>
</dbReference>
<dbReference type="Pfam" id="PF05938">
    <property type="entry name" value="Self-incomp_S1"/>
    <property type="match status" value="1"/>
</dbReference>
<evidence type="ECO:0000313" key="8">
    <source>
        <dbReference type="Proteomes" id="UP001443914"/>
    </source>
</evidence>
<organism evidence="7 8">
    <name type="scientific">Saponaria officinalis</name>
    <name type="common">Common soapwort</name>
    <name type="synonym">Lychnis saponaria</name>
    <dbReference type="NCBI Taxonomy" id="3572"/>
    <lineage>
        <taxon>Eukaryota</taxon>
        <taxon>Viridiplantae</taxon>
        <taxon>Streptophyta</taxon>
        <taxon>Embryophyta</taxon>
        <taxon>Tracheophyta</taxon>
        <taxon>Spermatophyta</taxon>
        <taxon>Magnoliopsida</taxon>
        <taxon>eudicotyledons</taxon>
        <taxon>Gunneridae</taxon>
        <taxon>Pentapetalae</taxon>
        <taxon>Caryophyllales</taxon>
        <taxon>Caryophyllaceae</taxon>
        <taxon>Caryophylleae</taxon>
        <taxon>Saponaria</taxon>
    </lineage>
</organism>
<reference evidence="7" key="1">
    <citation type="submission" date="2024-03" db="EMBL/GenBank/DDBJ databases">
        <title>WGS assembly of Saponaria officinalis var. Norfolk2.</title>
        <authorList>
            <person name="Jenkins J."/>
            <person name="Shu S."/>
            <person name="Grimwood J."/>
            <person name="Barry K."/>
            <person name="Goodstein D."/>
            <person name="Schmutz J."/>
            <person name="Leebens-Mack J."/>
            <person name="Osbourn A."/>
        </authorList>
    </citation>
    <scope>NUCLEOTIDE SEQUENCE [LARGE SCALE GENOMIC DNA]</scope>
    <source>
        <strain evidence="7">JIC</strain>
    </source>
</reference>
<keyword evidence="8" id="KW-1185">Reference proteome</keyword>
<keyword evidence="3 6" id="KW-0713">Self-incompatibility</keyword>
<dbReference type="InterPro" id="IPR010264">
    <property type="entry name" value="Self-incomp_S1"/>
</dbReference>
<dbReference type="Proteomes" id="UP001443914">
    <property type="component" value="Unassembled WGS sequence"/>
</dbReference>
<keyword evidence="4 6" id="KW-0964">Secreted</keyword>
<dbReference type="AlphaFoldDB" id="A0AAW1KV72"/>
<evidence type="ECO:0000313" key="7">
    <source>
        <dbReference type="EMBL" id="KAK9726511.1"/>
    </source>
</evidence>
<keyword evidence="5" id="KW-0732">Signal</keyword>
<evidence type="ECO:0000256" key="2">
    <source>
        <dbReference type="ARBA" id="ARBA00005581"/>
    </source>
</evidence>